<sequence length="55" mass="6343">MLPIPFAALEPDLIEIASPFAIPSRQPWLLVHHDLRRLPSIKLVQKWIVSTFARL</sequence>
<organism evidence="1 2">
    <name type="scientific">Erythrobacter mangrovi</name>
    <dbReference type="NCBI Taxonomy" id="2739433"/>
    <lineage>
        <taxon>Bacteria</taxon>
        <taxon>Pseudomonadati</taxon>
        <taxon>Pseudomonadota</taxon>
        <taxon>Alphaproteobacteria</taxon>
        <taxon>Sphingomonadales</taxon>
        <taxon>Erythrobacteraceae</taxon>
        <taxon>Erythrobacter/Porphyrobacter group</taxon>
        <taxon>Erythrobacter</taxon>
    </lineage>
</organism>
<dbReference type="Proteomes" id="UP000504693">
    <property type="component" value="Chromosome"/>
</dbReference>
<dbReference type="EMBL" id="CP053921">
    <property type="protein sequence ID" value="QKG69884.1"/>
    <property type="molecule type" value="Genomic_DNA"/>
</dbReference>
<reference evidence="1 2" key="1">
    <citation type="submission" date="2020-05" db="EMBL/GenBank/DDBJ databases">
        <title>Erythrobacter mangrovi sp. nov., isolated from rhizosphere soil of mangrove plant (Kandelia candel).</title>
        <authorList>
            <person name="Ye Y.H."/>
        </authorList>
    </citation>
    <scope>NUCLEOTIDE SEQUENCE [LARGE SCALE GENOMIC DNA]</scope>
    <source>
        <strain evidence="1 2">EB310</strain>
    </source>
</reference>
<protein>
    <recommendedName>
        <fullName evidence="3">LysR substrate-binding domain-containing protein</fullName>
    </recommendedName>
</protein>
<accession>A0A7D4BM11</accession>
<evidence type="ECO:0008006" key="3">
    <source>
        <dbReference type="Google" id="ProtNLM"/>
    </source>
</evidence>
<keyword evidence="2" id="KW-1185">Reference proteome</keyword>
<dbReference type="KEGG" id="emv:HQR01_00020"/>
<gene>
    <name evidence="1" type="ORF">HQR01_00020</name>
</gene>
<dbReference type="AlphaFoldDB" id="A0A7D4BM11"/>
<evidence type="ECO:0000313" key="2">
    <source>
        <dbReference type="Proteomes" id="UP000504693"/>
    </source>
</evidence>
<name>A0A7D4BM11_9SPHN</name>
<proteinExistence type="predicted"/>
<evidence type="ECO:0000313" key="1">
    <source>
        <dbReference type="EMBL" id="QKG69884.1"/>
    </source>
</evidence>
<dbReference type="RefSeq" id="WP_173211771.1">
    <property type="nucleotide sequence ID" value="NZ_CP053921.1"/>
</dbReference>